<keyword evidence="2" id="KW-1185">Reference proteome</keyword>
<dbReference type="OrthoDB" id="7840156at2"/>
<evidence type="ECO:0000313" key="2">
    <source>
        <dbReference type="Proteomes" id="UP000295678"/>
    </source>
</evidence>
<organism evidence="1 2">
    <name type="scientific">Tepidamorphus gemmatus</name>
    <dbReference type="NCBI Taxonomy" id="747076"/>
    <lineage>
        <taxon>Bacteria</taxon>
        <taxon>Pseudomonadati</taxon>
        <taxon>Pseudomonadota</taxon>
        <taxon>Alphaproteobacteria</taxon>
        <taxon>Hyphomicrobiales</taxon>
        <taxon>Tepidamorphaceae</taxon>
        <taxon>Tepidamorphus</taxon>
    </lineage>
</organism>
<dbReference type="AlphaFoldDB" id="A0A4R3MDF3"/>
<dbReference type="EMBL" id="SMAK01000004">
    <property type="protein sequence ID" value="TCT11581.1"/>
    <property type="molecule type" value="Genomic_DNA"/>
</dbReference>
<dbReference type="Proteomes" id="UP000295678">
    <property type="component" value="Unassembled WGS sequence"/>
</dbReference>
<evidence type="ECO:0000313" key="1">
    <source>
        <dbReference type="EMBL" id="TCT11581.1"/>
    </source>
</evidence>
<comment type="caution">
    <text evidence="1">The sequence shown here is derived from an EMBL/GenBank/DDBJ whole genome shotgun (WGS) entry which is preliminary data.</text>
</comment>
<gene>
    <name evidence="1" type="ORF">EDC22_104344</name>
</gene>
<proteinExistence type="predicted"/>
<sequence>MRDPYYVQEDDNLDDMAAVLKPALGFTDEDLKRLSPEAKTLFSARRRLGIDWLDRYEVVVTVTKSPGGCRCGIREGQKIVFDMRHKVKPDLSDAPLCVHLMAPVLSIFYMTFDRAAEGLNPLTCIWRFIECPMTGANHGADKALAEVTLRRVDTHEPVTKRMLAEDFA</sequence>
<accession>A0A4R3MDF3</accession>
<protein>
    <submittedName>
        <fullName evidence="1">Putative repeat protein (TIGR04076 family)</fullName>
    </submittedName>
</protein>
<dbReference type="RefSeq" id="WP_132806320.1">
    <property type="nucleotide sequence ID" value="NZ_SMAK01000004.1"/>
</dbReference>
<reference evidence="1 2" key="1">
    <citation type="submission" date="2019-03" db="EMBL/GenBank/DDBJ databases">
        <title>Genomic Encyclopedia of Type Strains, Phase IV (KMG-IV): sequencing the most valuable type-strain genomes for metagenomic binning, comparative biology and taxonomic classification.</title>
        <authorList>
            <person name="Goeker M."/>
        </authorList>
    </citation>
    <scope>NUCLEOTIDE SEQUENCE [LARGE SCALE GENOMIC DNA]</scope>
    <source>
        <strain evidence="1 2">DSM 19345</strain>
    </source>
</reference>
<name>A0A4R3MDF3_9HYPH</name>